<evidence type="ECO:0000313" key="2">
    <source>
        <dbReference type="EMBL" id="MBB4842744.1"/>
    </source>
</evidence>
<keyword evidence="3" id="KW-1185">Reference proteome</keyword>
<dbReference type="Proteomes" id="UP000562027">
    <property type="component" value="Unassembled WGS sequence"/>
</dbReference>
<gene>
    <name evidence="2" type="ORF">HNP55_001259</name>
</gene>
<evidence type="ECO:0000256" key="1">
    <source>
        <dbReference type="SAM" id="Coils"/>
    </source>
</evidence>
<dbReference type="EMBL" id="JACHLP010000002">
    <property type="protein sequence ID" value="MBB4842744.1"/>
    <property type="molecule type" value="Genomic_DNA"/>
</dbReference>
<name>A0A840L2P5_9BURK</name>
<sequence length="473" mass="51387">MSSHKPLMFSPLAGAAAPAAGWRARARARLQRQASRLFLTAEGLRELDGDGLQHAAADWASARAGQALELIVSARLLHELICEPGLPLGEEEELQAYGHQQFAHYFGAAARNWPLASWRADKAGLGLSALHGLDWAGLQYLFEQQALLPRRVRPAWAPLLHQLLQDEPEWARAPRAGLAWVEGQVLTWLQLEQGRLQGLRQLRLAAATRPALLEALGELKAELQVPLLVQGFGLDAAGAALPAAAASLRFLSDLSGVAPQGDWFASKAQPQPGWPDPDFLGPRQRRWPLAWPLALSAALVLGTAVWGLQDSRQNLDLAQQQAQRLTAEVQRLGGSKPSARKTEVAAVAKRGELDALRGAQEAQKLLQQAWEPLLSNIEQAGLGEAAKPEPGGISWLSLDYSAARGELRLEGLASDKLLALQLADRLGHAPGWRQVMLSRFQTAEQGLSGQRFELTARLRPELLQPDLPGKDKP</sequence>
<keyword evidence="1" id="KW-0175">Coiled coil</keyword>
<feature type="coiled-coil region" evidence="1">
    <location>
        <begin position="308"/>
        <end position="335"/>
    </location>
</feature>
<evidence type="ECO:0000313" key="3">
    <source>
        <dbReference type="Proteomes" id="UP000562027"/>
    </source>
</evidence>
<accession>A0A840L2P5</accession>
<comment type="caution">
    <text evidence="2">The sequence shown here is derived from an EMBL/GenBank/DDBJ whole genome shotgun (WGS) entry which is preliminary data.</text>
</comment>
<proteinExistence type="predicted"/>
<protein>
    <submittedName>
        <fullName evidence="2">Uncharacterized protein</fullName>
    </submittedName>
</protein>
<dbReference type="AlphaFoldDB" id="A0A840L2P5"/>
<reference evidence="2 3" key="1">
    <citation type="submission" date="2020-08" db="EMBL/GenBank/DDBJ databases">
        <title>Functional genomics of gut bacteria from endangered species of beetles.</title>
        <authorList>
            <person name="Carlos-Shanley C."/>
        </authorList>
    </citation>
    <scope>NUCLEOTIDE SEQUENCE [LARGE SCALE GENOMIC DNA]</scope>
    <source>
        <strain evidence="2 3">S00239</strain>
    </source>
</reference>
<organism evidence="2 3">
    <name type="scientific">Roseateles oligotrophus</name>
    <dbReference type="NCBI Taxonomy" id="1769250"/>
    <lineage>
        <taxon>Bacteria</taxon>
        <taxon>Pseudomonadati</taxon>
        <taxon>Pseudomonadota</taxon>
        <taxon>Betaproteobacteria</taxon>
        <taxon>Burkholderiales</taxon>
        <taxon>Sphaerotilaceae</taxon>
        <taxon>Roseateles</taxon>
    </lineage>
</organism>